<dbReference type="GO" id="GO:0009146">
    <property type="term" value="P:purine nucleoside triphosphate catabolic process"/>
    <property type="evidence" value="ECO:0007669"/>
    <property type="project" value="UniProtKB-UniRule"/>
</dbReference>
<evidence type="ECO:0000256" key="10">
    <source>
        <dbReference type="HAMAP-Rule" id="MF_01405"/>
    </source>
</evidence>
<comment type="subunit">
    <text evidence="2 10">Homodimer.</text>
</comment>
<evidence type="ECO:0000256" key="8">
    <source>
        <dbReference type="ARBA" id="ARBA00051875"/>
    </source>
</evidence>
<proteinExistence type="inferred from homology"/>
<feature type="binding site" evidence="10">
    <location>
        <position position="56"/>
    </location>
    <ligand>
        <name>Mg(2+)</name>
        <dbReference type="ChEBI" id="CHEBI:18420"/>
    </ligand>
</feature>
<evidence type="ECO:0000256" key="7">
    <source>
        <dbReference type="ARBA" id="ARBA00023080"/>
    </source>
</evidence>
<dbReference type="EC" id="3.6.1.66" evidence="10"/>
<comment type="cofactor">
    <cofactor evidence="10">
        <name>Mg(2+)</name>
        <dbReference type="ChEBI" id="CHEBI:18420"/>
    </cofactor>
    <text evidence="10">Binds 1 Mg(2+) ion per subunit.</text>
</comment>
<evidence type="ECO:0000256" key="5">
    <source>
        <dbReference type="ARBA" id="ARBA00022801"/>
    </source>
</evidence>
<dbReference type="Proteomes" id="UP000031465">
    <property type="component" value="Unassembled WGS sequence"/>
</dbReference>
<dbReference type="InterPro" id="IPR002637">
    <property type="entry name" value="RdgB/HAM1"/>
</dbReference>
<evidence type="ECO:0000256" key="11">
    <source>
        <dbReference type="RuleBase" id="RU003781"/>
    </source>
</evidence>
<dbReference type="EMBL" id="JSAN01000011">
    <property type="protein sequence ID" value="KIC74374.1"/>
    <property type="molecule type" value="Genomic_DNA"/>
</dbReference>
<dbReference type="PANTHER" id="PTHR11067">
    <property type="entry name" value="INOSINE TRIPHOSPHATE PYROPHOSPHATASE/HAM1 PROTEIN"/>
    <property type="match status" value="1"/>
</dbReference>
<evidence type="ECO:0000256" key="3">
    <source>
        <dbReference type="ARBA" id="ARBA00022723"/>
    </source>
</evidence>
<dbReference type="GO" id="GO:0036222">
    <property type="term" value="F:XTP diphosphatase activity"/>
    <property type="evidence" value="ECO:0007669"/>
    <property type="project" value="UniProtKB-UniRule"/>
</dbReference>
<comment type="caution">
    <text evidence="12">The sequence shown here is derived from an EMBL/GenBank/DDBJ whole genome shotgun (WGS) entry which is preliminary data.</text>
</comment>
<dbReference type="GO" id="GO:0035870">
    <property type="term" value="F:dITP diphosphatase activity"/>
    <property type="evidence" value="ECO:0007669"/>
    <property type="project" value="UniProtKB-UniRule"/>
</dbReference>
<dbReference type="InterPro" id="IPR029001">
    <property type="entry name" value="ITPase-like_fam"/>
</dbReference>
<dbReference type="GO" id="GO:0000166">
    <property type="term" value="F:nucleotide binding"/>
    <property type="evidence" value="ECO:0007669"/>
    <property type="project" value="UniProtKB-KW"/>
</dbReference>
<dbReference type="Pfam" id="PF01725">
    <property type="entry name" value="Ham1p_like"/>
    <property type="match status" value="1"/>
</dbReference>
<name>A0A0C1HAH3_9BACT</name>
<keyword evidence="6 10" id="KW-0460">Magnesium</keyword>
<dbReference type="AlphaFoldDB" id="A0A0C1HAH3"/>
<feature type="active site" description="Proton acceptor" evidence="10">
    <location>
        <position position="85"/>
    </location>
</feature>
<dbReference type="HAMAP" id="MF_01405">
    <property type="entry name" value="Non_canon_purine_NTPase"/>
    <property type="match status" value="1"/>
</dbReference>
<dbReference type="GO" id="GO:0017111">
    <property type="term" value="F:ribonucleoside triphosphate phosphatase activity"/>
    <property type="evidence" value="ECO:0007669"/>
    <property type="project" value="InterPro"/>
</dbReference>
<dbReference type="GO" id="GO:0036220">
    <property type="term" value="F:ITP diphosphatase activity"/>
    <property type="evidence" value="ECO:0007669"/>
    <property type="project" value="UniProtKB-UniRule"/>
</dbReference>
<dbReference type="Gene3D" id="3.90.950.10">
    <property type="match status" value="1"/>
</dbReference>
<comment type="function">
    <text evidence="10">Pyrophosphatase that catalyzes the hydrolysis of nucleoside triphosphates to their monophosphate derivatives, with a high preference for the non-canonical purine nucleotides XTP (xanthosine triphosphate), dITP (deoxyinosine triphosphate) and ITP. Seems to function as a house-cleaning enzyme that removes non-canonical purine nucleotides from the nucleotide pool, thus preventing their incorporation into DNA/RNA and avoiding chromosomal lesions.</text>
</comment>
<evidence type="ECO:0000313" key="13">
    <source>
        <dbReference type="Proteomes" id="UP000031465"/>
    </source>
</evidence>
<keyword evidence="7 10" id="KW-0546">Nucleotide metabolism</keyword>
<gene>
    <name evidence="12" type="ORF">DB44_AL00680</name>
</gene>
<keyword evidence="4 10" id="KW-0547">Nucleotide-binding</keyword>
<reference evidence="12 13" key="1">
    <citation type="journal article" date="2014" name="Mol. Biol. Evol.">
        <title>Massive expansion of Ubiquitination-related gene families within the Chlamydiae.</title>
        <authorList>
            <person name="Domman D."/>
            <person name="Collingro A."/>
            <person name="Lagkouvardos I."/>
            <person name="Gehre L."/>
            <person name="Weinmaier T."/>
            <person name="Rattei T."/>
            <person name="Subtil A."/>
            <person name="Horn M."/>
        </authorList>
    </citation>
    <scope>NUCLEOTIDE SEQUENCE [LARGE SCALE GENOMIC DNA]</scope>
    <source>
        <strain evidence="12 13">EI2</strain>
    </source>
</reference>
<dbReference type="SUPFAM" id="SSF52972">
    <property type="entry name" value="ITPase-like"/>
    <property type="match status" value="1"/>
</dbReference>
<feature type="binding site" evidence="10">
    <location>
        <position position="86"/>
    </location>
    <ligand>
        <name>substrate</name>
    </ligand>
</feature>
<evidence type="ECO:0000256" key="1">
    <source>
        <dbReference type="ARBA" id="ARBA00008023"/>
    </source>
</evidence>
<evidence type="ECO:0000313" key="12">
    <source>
        <dbReference type="EMBL" id="KIC74374.1"/>
    </source>
</evidence>
<dbReference type="CDD" id="cd00515">
    <property type="entry name" value="HAM1"/>
    <property type="match status" value="1"/>
</dbReference>
<accession>A0A0C1HAH3</accession>
<feature type="binding site" evidence="10">
    <location>
        <begin position="169"/>
        <end position="172"/>
    </location>
    <ligand>
        <name>substrate</name>
    </ligand>
</feature>
<dbReference type="NCBIfam" id="TIGR00042">
    <property type="entry name" value="RdgB/HAM1 family non-canonical purine NTP pyrophosphatase"/>
    <property type="match status" value="1"/>
</dbReference>
<evidence type="ECO:0000256" key="2">
    <source>
        <dbReference type="ARBA" id="ARBA00011738"/>
    </source>
</evidence>
<dbReference type="GO" id="GO:0009117">
    <property type="term" value="P:nucleotide metabolic process"/>
    <property type="evidence" value="ECO:0007669"/>
    <property type="project" value="UniProtKB-KW"/>
</dbReference>
<feature type="binding site" evidence="10">
    <location>
        <begin position="22"/>
        <end position="27"/>
    </location>
    <ligand>
        <name>substrate</name>
    </ligand>
</feature>
<comment type="catalytic activity">
    <reaction evidence="9 10">
        <text>XTP + H2O = XMP + diphosphate + H(+)</text>
        <dbReference type="Rhea" id="RHEA:28610"/>
        <dbReference type="ChEBI" id="CHEBI:15377"/>
        <dbReference type="ChEBI" id="CHEBI:15378"/>
        <dbReference type="ChEBI" id="CHEBI:33019"/>
        <dbReference type="ChEBI" id="CHEBI:57464"/>
        <dbReference type="ChEBI" id="CHEBI:61314"/>
        <dbReference type="EC" id="3.6.1.66"/>
    </reaction>
</comment>
<comment type="similarity">
    <text evidence="1 10 11">Belongs to the HAM1 NTPase family.</text>
</comment>
<evidence type="ECO:0000256" key="4">
    <source>
        <dbReference type="ARBA" id="ARBA00022741"/>
    </source>
</evidence>
<dbReference type="FunFam" id="3.90.950.10:FF:000001">
    <property type="entry name" value="dITP/XTP pyrophosphatase"/>
    <property type="match status" value="1"/>
</dbReference>
<dbReference type="PANTHER" id="PTHR11067:SF9">
    <property type="entry name" value="INOSINE TRIPHOSPHATE PYROPHOSPHATASE"/>
    <property type="match status" value="1"/>
</dbReference>
<comment type="catalytic activity">
    <reaction evidence="10">
        <text>ITP + H2O = IMP + diphosphate + H(+)</text>
        <dbReference type="Rhea" id="RHEA:29399"/>
        <dbReference type="ChEBI" id="CHEBI:15377"/>
        <dbReference type="ChEBI" id="CHEBI:15378"/>
        <dbReference type="ChEBI" id="CHEBI:33019"/>
        <dbReference type="ChEBI" id="CHEBI:58053"/>
        <dbReference type="ChEBI" id="CHEBI:61402"/>
        <dbReference type="EC" id="3.6.1.66"/>
    </reaction>
</comment>
<keyword evidence="3 10" id="KW-0479">Metal-binding</keyword>
<sequence length="214" mass="24434">MTPNPALPNLKKLVPMEILLATTNLHKIREFKEMCKAFAHLEILSLHQFPAYMCPEEVGTNFKENAISKAEHAAKHLNRWVLADDSGLVVPRLSGKPGIYSRRFAGLEATDEENRKKLLLEMRQLINKEDRTAYYECCLALSSPTGLQKCVQGICEGFILNEARGRNGFGYDSLFVKNDYEKSFAEIDEAVKNRISHRRKAFERLSAFLENLRD</sequence>
<comment type="catalytic activity">
    <reaction evidence="8 10">
        <text>dITP + H2O = dIMP + diphosphate + H(+)</text>
        <dbReference type="Rhea" id="RHEA:28342"/>
        <dbReference type="ChEBI" id="CHEBI:15377"/>
        <dbReference type="ChEBI" id="CHEBI:15378"/>
        <dbReference type="ChEBI" id="CHEBI:33019"/>
        <dbReference type="ChEBI" id="CHEBI:61194"/>
        <dbReference type="ChEBI" id="CHEBI:61382"/>
        <dbReference type="EC" id="3.6.1.66"/>
    </reaction>
</comment>
<feature type="binding site" evidence="10">
    <location>
        <position position="85"/>
    </location>
    <ligand>
        <name>Mg(2+)</name>
        <dbReference type="ChEBI" id="CHEBI:18420"/>
    </ligand>
</feature>
<protein>
    <recommendedName>
        <fullName evidence="10">dITP/XTP pyrophosphatase</fullName>
        <ecNumber evidence="10">3.6.1.66</ecNumber>
    </recommendedName>
    <alternativeName>
        <fullName evidence="10">Non-canonical purine NTP pyrophosphatase</fullName>
    </alternativeName>
    <alternativeName>
        <fullName evidence="10">Non-standard purine NTP pyrophosphatase</fullName>
    </alternativeName>
    <alternativeName>
        <fullName evidence="10">Nucleoside-triphosphate diphosphatase</fullName>
    </alternativeName>
    <alternativeName>
        <fullName evidence="10">Nucleoside-triphosphate pyrophosphatase</fullName>
        <shortName evidence="10">NTPase</shortName>
    </alternativeName>
</protein>
<keyword evidence="5 10" id="KW-0378">Hydrolase</keyword>
<organism evidence="12 13">
    <name type="scientific">Candidatus Protochlamydia amoebophila</name>
    <dbReference type="NCBI Taxonomy" id="362787"/>
    <lineage>
        <taxon>Bacteria</taxon>
        <taxon>Pseudomonadati</taxon>
        <taxon>Chlamydiota</taxon>
        <taxon>Chlamydiia</taxon>
        <taxon>Parachlamydiales</taxon>
        <taxon>Parachlamydiaceae</taxon>
        <taxon>Candidatus Protochlamydia</taxon>
    </lineage>
</organism>
<dbReference type="InterPro" id="IPR020922">
    <property type="entry name" value="dITP/XTP_pyrophosphatase"/>
</dbReference>
<feature type="binding site" evidence="10">
    <location>
        <position position="192"/>
    </location>
    <ligand>
        <name>substrate</name>
    </ligand>
</feature>
<dbReference type="GO" id="GO:0046872">
    <property type="term" value="F:metal ion binding"/>
    <property type="evidence" value="ECO:0007669"/>
    <property type="project" value="UniProtKB-KW"/>
</dbReference>
<dbReference type="GO" id="GO:0005829">
    <property type="term" value="C:cytosol"/>
    <property type="evidence" value="ECO:0007669"/>
    <property type="project" value="TreeGrafter"/>
</dbReference>
<evidence type="ECO:0000256" key="9">
    <source>
        <dbReference type="ARBA" id="ARBA00052017"/>
    </source>
</evidence>
<feature type="binding site" evidence="10">
    <location>
        <begin position="197"/>
        <end position="198"/>
    </location>
    <ligand>
        <name>substrate</name>
    </ligand>
</feature>
<evidence type="ECO:0000256" key="6">
    <source>
        <dbReference type="ARBA" id="ARBA00022842"/>
    </source>
</evidence>
<dbReference type="PATRIC" id="fig|362787.3.peg.101"/>